<feature type="non-terminal residue" evidence="2">
    <location>
        <position position="290"/>
    </location>
</feature>
<evidence type="ECO:0000313" key="3">
    <source>
        <dbReference type="Proteomes" id="UP000193411"/>
    </source>
</evidence>
<evidence type="ECO:0000313" key="2">
    <source>
        <dbReference type="EMBL" id="ORZ37629.1"/>
    </source>
</evidence>
<feature type="compositionally biased region" description="Polar residues" evidence="1">
    <location>
        <begin position="90"/>
        <end position="99"/>
    </location>
</feature>
<feature type="region of interest" description="Disordered" evidence="1">
    <location>
        <begin position="180"/>
        <end position="215"/>
    </location>
</feature>
<accession>A0A1Y2HSX1</accession>
<feature type="region of interest" description="Disordered" evidence="1">
    <location>
        <begin position="29"/>
        <end position="60"/>
    </location>
</feature>
<proteinExistence type="predicted"/>
<keyword evidence="3" id="KW-1185">Reference proteome</keyword>
<gene>
    <name evidence="2" type="ORF">BCR44DRAFT_1430574</name>
</gene>
<name>A0A1Y2HSX1_9FUNG</name>
<sequence>MPLLHNDHHCRQISACNCDGAMQMNHAMSTRSANTTRPLDYPSSADRIESDSEQSDADNQRRFTCPHCLARVRGRTQWTRHKKEYCPSLVQRQPGSQLPTARRQAQDPSITDPLYQHDSEHSGHTSPVIRTRRVAKRYQVNYQEHSTTDEEDVDMDDPAEKELVEDELAGYLDRMQTLHLGDEHQDSDQEQTENERRRRRNATDMRPTADIPPRIRELLNPSPLSFDLPSHSLQTANPRPFSGGINRLIAPFATVRELNMAYYSLVELGMSKPGFKQFLKLVSDPCVIGA</sequence>
<reference evidence="2 3" key="1">
    <citation type="submission" date="2016-07" db="EMBL/GenBank/DDBJ databases">
        <title>Pervasive Adenine N6-methylation of Active Genes in Fungi.</title>
        <authorList>
            <consortium name="DOE Joint Genome Institute"/>
            <person name="Mondo S.J."/>
            <person name="Dannebaum R.O."/>
            <person name="Kuo R.C."/>
            <person name="Labutti K."/>
            <person name="Haridas S."/>
            <person name="Kuo A."/>
            <person name="Salamov A."/>
            <person name="Ahrendt S.R."/>
            <person name="Lipzen A."/>
            <person name="Sullivan W."/>
            <person name="Andreopoulos W.B."/>
            <person name="Clum A."/>
            <person name="Lindquist E."/>
            <person name="Daum C."/>
            <person name="Ramamoorthy G.K."/>
            <person name="Gryganskyi A."/>
            <person name="Culley D."/>
            <person name="Magnuson J.K."/>
            <person name="James T.Y."/>
            <person name="O'Malley M.A."/>
            <person name="Stajich J.E."/>
            <person name="Spatafora J.W."/>
            <person name="Visel A."/>
            <person name="Grigoriev I.V."/>
        </authorList>
    </citation>
    <scope>NUCLEOTIDE SEQUENCE [LARGE SCALE GENOMIC DNA]</scope>
    <source>
        <strain evidence="2 3">PL171</strain>
    </source>
</reference>
<feature type="region of interest" description="Disordered" evidence="1">
    <location>
        <begin position="89"/>
        <end position="132"/>
    </location>
</feature>
<protein>
    <submittedName>
        <fullName evidence="2">Uncharacterized protein</fullName>
    </submittedName>
</protein>
<dbReference type="Proteomes" id="UP000193411">
    <property type="component" value="Unassembled WGS sequence"/>
</dbReference>
<dbReference type="EMBL" id="MCFL01000012">
    <property type="protein sequence ID" value="ORZ37629.1"/>
    <property type="molecule type" value="Genomic_DNA"/>
</dbReference>
<evidence type="ECO:0000256" key="1">
    <source>
        <dbReference type="SAM" id="MobiDB-lite"/>
    </source>
</evidence>
<organism evidence="2 3">
    <name type="scientific">Catenaria anguillulae PL171</name>
    <dbReference type="NCBI Taxonomy" id="765915"/>
    <lineage>
        <taxon>Eukaryota</taxon>
        <taxon>Fungi</taxon>
        <taxon>Fungi incertae sedis</taxon>
        <taxon>Blastocladiomycota</taxon>
        <taxon>Blastocladiomycetes</taxon>
        <taxon>Blastocladiales</taxon>
        <taxon>Catenariaceae</taxon>
        <taxon>Catenaria</taxon>
    </lineage>
</organism>
<dbReference type="AlphaFoldDB" id="A0A1Y2HSX1"/>
<comment type="caution">
    <text evidence="2">The sequence shown here is derived from an EMBL/GenBank/DDBJ whole genome shotgun (WGS) entry which is preliminary data.</text>
</comment>